<evidence type="ECO:0000256" key="1">
    <source>
        <dbReference type="SAM" id="MobiDB-lite"/>
    </source>
</evidence>
<organism evidence="2 3">
    <name type="scientific">Haematococcus lacustris</name>
    <name type="common">Green alga</name>
    <name type="synonym">Haematococcus pluvialis</name>
    <dbReference type="NCBI Taxonomy" id="44745"/>
    <lineage>
        <taxon>Eukaryota</taxon>
        <taxon>Viridiplantae</taxon>
        <taxon>Chlorophyta</taxon>
        <taxon>core chlorophytes</taxon>
        <taxon>Chlorophyceae</taxon>
        <taxon>CS clade</taxon>
        <taxon>Chlamydomonadales</taxon>
        <taxon>Haematococcaceae</taxon>
        <taxon>Haematococcus</taxon>
    </lineage>
</organism>
<dbReference type="EMBL" id="BLLF01001133">
    <property type="protein sequence ID" value="GFH17340.1"/>
    <property type="molecule type" value="Genomic_DNA"/>
</dbReference>
<protein>
    <submittedName>
        <fullName evidence="2">Uncharacterized protein</fullName>
    </submittedName>
</protein>
<dbReference type="Proteomes" id="UP000485058">
    <property type="component" value="Unassembled WGS sequence"/>
</dbReference>
<evidence type="ECO:0000313" key="3">
    <source>
        <dbReference type="Proteomes" id="UP000485058"/>
    </source>
</evidence>
<dbReference type="AlphaFoldDB" id="A0A699Z7A0"/>
<reference evidence="2 3" key="1">
    <citation type="submission" date="2020-02" db="EMBL/GenBank/DDBJ databases">
        <title>Draft genome sequence of Haematococcus lacustris strain NIES-144.</title>
        <authorList>
            <person name="Morimoto D."/>
            <person name="Nakagawa S."/>
            <person name="Yoshida T."/>
            <person name="Sawayama S."/>
        </authorList>
    </citation>
    <scope>NUCLEOTIDE SEQUENCE [LARGE SCALE GENOMIC DNA]</scope>
    <source>
        <strain evidence="2 3">NIES-144</strain>
    </source>
</reference>
<comment type="caution">
    <text evidence="2">The sequence shown here is derived from an EMBL/GenBank/DDBJ whole genome shotgun (WGS) entry which is preliminary data.</text>
</comment>
<accession>A0A699Z7A0</accession>
<proteinExistence type="predicted"/>
<sequence>MPAQVLGPLQPNNARSEGLNGTPSADRYAPPPCMPPHCSCPRTIGVPALPACDQSPGWRCAARLQEDPPQATGPFPAAGRHPFSAPRNRVTVCAQDIGEVGLEAELCIQAGGGDVTHPKGTLPKGTRTFSVNHSLPARPTDRVLSPSPPSLAEGCMLPWWLAIGFMRLGHALEATRLMDWYE</sequence>
<feature type="region of interest" description="Disordered" evidence="1">
    <location>
        <begin position="1"/>
        <end position="28"/>
    </location>
</feature>
<evidence type="ECO:0000313" key="2">
    <source>
        <dbReference type="EMBL" id="GFH17340.1"/>
    </source>
</evidence>
<name>A0A699Z7A0_HAELA</name>
<feature type="compositionally biased region" description="Polar residues" evidence="1">
    <location>
        <begin position="10"/>
        <end position="23"/>
    </location>
</feature>
<keyword evidence="3" id="KW-1185">Reference proteome</keyword>
<gene>
    <name evidence="2" type="ORF">HaLaN_13953</name>
</gene>